<evidence type="ECO:0000313" key="2">
    <source>
        <dbReference type="EMBL" id="AQW21090.1"/>
    </source>
</evidence>
<dbReference type="Proteomes" id="UP000030361">
    <property type="component" value="Chromosome"/>
</dbReference>
<dbReference type="PANTHER" id="PTHR43575">
    <property type="entry name" value="PROTEIN ABCI7, CHLOROPLASTIC"/>
    <property type="match status" value="1"/>
</dbReference>
<accession>A0A1S6QHK7</accession>
<protein>
    <recommendedName>
        <fullName evidence="1">SUF system FeS cluster assembly SufBD core domain-containing protein</fullName>
    </recommendedName>
</protein>
<dbReference type="PANTHER" id="PTHR43575:SF1">
    <property type="entry name" value="PROTEIN ABCI7, CHLOROPLASTIC"/>
    <property type="match status" value="1"/>
</dbReference>
<dbReference type="OrthoDB" id="9803529at2"/>
<dbReference type="RefSeq" id="WP_052127737.1">
    <property type="nucleotide sequence ID" value="NZ_CP018906.1"/>
</dbReference>
<dbReference type="KEGG" id="lcu:PL11_003705"/>
<dbReference type="GO" id="GO:0016226">
    <property type="term" value="P:iron-sulfur cluster assembly"/>
    <property type="evidence" value="ECO:0007669"/>
    <property type="project" value="InterPro"/>
</dbReference>
<dbReference type="InterPro" id="IPR037284">
    <property type="entry name" value="SUF_FeS_clus_asmbl_SufBD_sf"/>
</dbReference>
<reference evidence="2 3" key="1">
    <citation type="journal article" date="2015" name="Genome Announc.">
        <title>Genome Sequence of Lactobacillus curieae CCTCC M 2011381T, a Novel Producer of Gamma-aminobutyric Acid.</title>
        <authorList>
            <person name="Wang Y."/>
            <person name="Wang Y."/>
            <person name="Lang C."/>
            <person name="Wei D."/>
            <person name="Xu P."/>
            <person name="Xie J."/>
        </authorList>
    </citation>
    <scope>NUCLEOTIDE SEQUENCE [LARGE SCALE GENOMIC DNA]</scope>
    <source>
        <strain evidence="2 3">CCTCC M 2011381</strain>
    </source>
</reference>
<evidence type="ECO:0000313" key="3">
    <source>
        <dbReference type="Proteomes" id="UP000030361"/>
    </source>
</evidence>
<sequence length="369" mass="40427">MQELSSLAKKYDKNAKFPEYMGIDYSTSLFDWQDVNNSEWKWNANQDTLSELRANGGDVKTFSSSTITENEMKFLTNQMETNNENQLLLNHFKTDINGIVISVPDNIHITEPLNLTIDATSNHSVALTLILNIGSNSSVSINERVNISGKAKQASINVTGKVASDSSVDFSTIMTSLSDTKLFIFGDQNVQQNANLNWSYFSSCRGNILGELTTHLNEQGARANFYGLEIANSNDQIGLQAAIKHHAGHSTSRINMRGVLLNDSKLEFTSIGQIDNGASLSDAQQESRLMTVGKNANGSVNPLLLIDENDVIAGHAASVGRFNDEQLYYLLSRGIPESAAKQILINSFIAPVASHLPAEAKGIISRYFD</sequence>
<name>A0A1S6QHK7_9LACO</name>
<dbReference type="EMBL" id="CP018906">
    <property type="protein sequence ID" value="AQW21090.1"/>
    <property type="molecule type" value="Genomic_DNA"/>
</dbReference>
<dbReference type="InterPro" id="IPR000825">
    <property type="entry name" value="SUF_FeS_clus_asmbl_SufBD_core"/>
</dbReference>
<dbReference type="AlphaFoldDB" id="A0A1S6QHK7"/>
<dbReference type="SUPFAM" id="SSF101960">
    <property type="entry name" value="Stabilizer of iron transporter SufD"/>
    <property type="match status" value="1"/>
</dbReference>
<dbReference type="Pfam" id="PF01458">
    <property type="entry name" value="SUFBD_core"/>
    <property type="match status" value="1"/>
</dbReference>
<keyword evidence="3" id="KW-1185">Reference proteome</keyword>
<feature type="domain" description="SUF system FeS cluster assembly SufBD core" evidence="1">
    <location>
        <begin position="121"/>
        <end position="348"/>
    </location>
</feature>
<dbReference type="InterPro" id="IPR055346">
    <property type="entry name" value="Fe-S_cluster_assembly_SufBD"/>
</dbReference>
<gene>
    <name evidence="2" type="ORF">PL11_003705</name>
</gene>
<evidence type="ECO:0000259" key="1">
    <source>
        <dbReference type="Pfam" id="PF01458"/>
    </source>
</evidence>
<organism evidence="2 3">
    <name type="scientific">Lentilactobacillus curieae</name>
    <dbReference type="NCBI Taxonomy" id="1138822"/>
    <lineage>
        <taxon>Bacteria</taxon>
        <taxon>Bacillati</taxon>
        <taxon>Bacillota</taxon>
        <taxon>Bacilli</taxon>
        <taxon>Lactobacillales</taxon>
        <taxon>Lactobacillaceae</taxon>
        <taxon>Lentilactobacillus</taxon>
    </lineage>
</organism>
<proteinExistence type="predicted"/>